<dbReference type="CDD" id="cd00158">
    <property type="entry name" value="RHOD"/>
    <property type="match status" value="1"/>
</dbReference>
<gene>
    <name evidence="2" type="ORF">AWY79_08635</name>
    <name evidence="3" type="ORF">EDC59_101602</name>
</gene>
<dbReference type="EMBL" id="CP014206">
    <property type="protein sequence ID" value="AMK11177.1"/>
    <property type="molecule type" value="Genomic_DNA"/>
</dbReference>
<dbReference type="InterPro" id="IPR036873">
    <property type="entry name" value="Rhodanese-like_dom_sf"/>
</dbReference>
<dbReference type="Gene3D" id="3.40.250.10">
    <property type="entry name" value="Rhodanese-like domain"/>
    <property type="match status" value="1"/>
</dbReference>
<proteinExistence type="predicted"/>
<reference evidence="2 4" key="1">
    <citation type="journal article" date="2016" name="Front. Microbiol.">
        <title>Genome Sequence of the Piezophilic, Mesophilic Sulfate-Reducing Bacterium Desulfovibrio indicus J2T.</title>
        <authorList>
            <person name="Cao J."/>
            <person name="Maignien L."/>
            <person name="Shao Z."/>
            <person name="Alain K."/>
            <person name="Jebbar M."/>
        </authorList>
    </citation>
    <scope>NUCLEOTIDE SEQUENCE [LARGE SCALE GENOMIC DNA]</scope>
    <source>
        <strain evidence="2 4">J2</strain>
    </source>
</reference>
<organism evidence="3 5">
    <name type="scientific">Pseudodesulfovibrio indicus</name>
    <dbReference type="NCBI Taxonomy" id="1716143"/>
    <lineage>
        <taxon>Bacteria</taxon>
        <taxon>Pseudomonadati</taxon>
        <taxon>Thermodesulfobacteriota</taxon>
        <taxon>Desulfovibrionia</taxon>
        <taxon>Desulfovibrionales</taxon>
        <taxon>Desulfovibrionaceae</taxon>
    </lineage>
</organism>
<dbReference type="Pfam" id="PF00581">
    <property type="entry name" value="Rhodanese"/>
    <property type="match status" value="1"/>
</dbReference>
<evidence type="ECO:0000313" key="3">
    <source>
        <dbReference type="EMBL" id="TDT92197.1"/>
    </source>
</evidence>
<dbReference type="Proteomes" id="UP000295506">
    <property type="component" value="Unassembled WGS sequence"/>
</dbReference>
<name>A0A126QMY7_9BACT</name>
<sequence>MNRKTAVFGLVLACLGMVFYLFLTAEPQPEGFEPLTAVQAQAQMAVAPDAVILDIRTPAEFAAGHIEGAVNIDYYAPDFESRLAALDRNVEYFVYCRSGNRSGRAMDVFSRLGFTRVKHLRNGIIDWEGAGLPLVR</sequence>
<evidence type="ECO:0000313" key="2">
    <source>
        <dbReference type="EMBL" id="AMK11177.1"/>
    </source>
</evidence>
<protein>
    <submittedName>
        <fullName evidence="3">Rhodanese-related sulfurtransferase</fullName>
    </submittedName>
</protein>
<dbReference type="PROSITE" id="PS50206">
    <property type="entry name" value="RHODANESE_3"/>
    <property type="match status" value="1"/>
</dbReference>
<feature type="domain" description="Rhodanese" evidence="1">
    <location>
        <begin position="46"/>
        <end position="136"/>
    </location>
</feature>
<evidence type="ECO:0000313" key="5">
    <source>
        <dbReference type="Proteomes" id="UP000295506"/>
    </source>
</evidence>
<dbReference type="PANTHER" id="PTHR43031:SF7">
    <property type="entry name" value="NITRIC OXIDE REDUCTASE FLRD-NAD(+) REDUCTASE"/>
    <property type="match status" value="1"/>
</dbReference>
<dbReference type="SMART" id="SM00450">
    <property type="entry name" value="RHOD"/>
    <property type="match status" value="1"/>
</dbReference>
<dbReference type="PANTHER" id="PTHR43031">
    <property type="entry name" value="FAD-DEPENDENT OXIDOREDUCTASE"/>
    <property type="match status" value="1"/>
</dbReference>
<dbReference type="InterPro" id="IPR001763">
    <property type="entry name" value="Rhodanese-like_dom"/>
</dbReference>
<dbReference type="SUPFAM" id="SSF52821">
    <property type="entry name" value="Rhodanese/Cell cycle control phosphatase"/>
    <property type="match status" value="1"/>
</dbReference>
<dbReference type="InterPro" id="IPR050229">
    <property type="entry name" value="GlpE_sulfurtransferase"/>
</dbReference>
<evidence type="ECO:0000313" key="4">
    <source>
        <dbReference type="Proteomes" id="UP000055611"/>
    </source>
</evidence>
<accession>A0A126QMY7</accession>
<dbReference type="AlphaFoldDB" id="A0A126QMY7"/>
<reference evidence="3 5" key="2">
    <citation type="submission" date="2019-03" db="EMBL/GenBank/DDBJ databases">
        <title>Genomic Encyclopedia of Type Strains, Phase IV (KMG-IV): sequencing the most valuable type-strain genomes for metagenomic binning, comparative biology and taxonomic classification.</title>
        <authorList>
            <person name="Goeker M."/>
        </authorList>
    </citation>
    <scope>NUCLEOTIDE SEQUENCE [LARGE SCALE GENOMIC DNA]</scope>
    <source>
        <strain evidence="3 5">DSM 101483</strain>
    </source>
</reference>
<dbReference type="RefSeq" id="WP_066802535.1">
    <property type="nucleotide sequence ID" value="NZ_CP014206.1"/>
</dbReference>
<dbReference type="EMBL" id="SOBK01000001">
    <property type="protein sequence ID" value="TDT92197.1"/>
    <property type="molecule type" value="Genomic_DNA"/>
</dbReference>
<dbReference type="KEGG" id="dej:AWY79_08635"/>
<keyword evidence="4" id="KW-1185">Reference proteome</keyword>
<dbReference type="OrthoDB" id="5471138at2"/>
<dbReference type="Proteomes" id="UP000055611">
    <property type="component" value="Chromosome"/>
</dbReference>
<evidence type="ECO:0000259" key="1">
    <source>
        <dbReference type="PROSITE" id="PS50206"/>
    </source>
</evidence>